<keyword evidence="2" id="KW-0732">Signal</keyword>
<organism evidence="3">
    <name type="scientific">Cacopsylla melanoneura</name>
    <dbReference type="NCBI Taxonomy" id="428564"/>
    <lineage>
        <taxon>Eukaryota</taxon>
        <taxon>Metazoa</taxon>
        <taxon>Ecdysozoa</taxon>
        <taxon>Arthropoda</taxon>
        <taxon>Hexapoda</taxon>
        <taxon>Insecta</taxon>
        <taxon>Pterygota</taxon>
        <taxon>Neoptera</taxon>
        <taxon>Paraneoptera</taxon>
        <taxon>Hemiptera</taxon>
        <taxon>Sternorrhyncha</taxon>
        <taxon>Psylloidea</taxon>
        <taxon>Psyllidae</taxon>
        <taxon>Psyllinae</taxon>
        <taxon>Cacopsylla</taxon>
    </lineage>
</organism>
<keyword evidence="1" id="KW-0812">Transmembrane</keyword>
<reference evidence="3" key="1">
    <citation type="submission" date="2021-05" db="EMBL/GenBank/DDBJ databases">
        <authorList>
            <person name="Alioto T."/>
            <person name="Alioto T."/>
            <person name="Gomez Garrido J."/>
        </authorList>
    </citation>
    <scope>NUCLEOTIDE SEQUENCE</scope>
</reference>
<name>A0A8D8RLQ8_9HEMI</name>
<keyword evidence="1" id="KW-1133">Transmembrane helix</keyword>
<keyword evidence="1" id="KW-0472">Membrane</keyword>
<feature type="signal peptide" evidence="2">
    <location>
        <begin position="1"/>
        <end position="24"/>
    </location>
</feature>
<evidence type="ECO:0000256" key="1">
    <source>
        <dbReference type="SAM" id="Phobius"/>
    </source>
</evidence>
<evidence type="ECO:0000256" key="2">
    <source>
        <dbReference type="SAM" id="SignalP"/>
    </source>
</evidence>
<feature type="chain" id="PRO_5034533515" evidence="2">
    <location>
        <begin position="25"/>
        <end position="161"/>
    </location>
</feature>
<dbReference type="AlphaFoldDB" id="A0A8D8RLQ8"/>
<sequence>MSNFIFIVCFAVVVLLSSLETVRGNNCSSLKKVPGWFEIKYDELYTWTNNFSCPRGVEIDGFLQTFCCHNRDEVTAYCCDITGYAYSMGNSHRFLFAMTVFSCVFTVFYLLYTCCRVYRKCCKPRVVYVSNTVPSNGTSYENMRTNQQHLVHINYDALNSL</sequence>
<proteinExistence type="predicted"/>
<feature type="transmembrane region" description="Helical" evidence="1">
    <location>
        <begin position="94"/>
        <end position="115"/>
    </location>
</feature>
<evidence type="ECO:0000313" key="3">
    <source>
        <dbReference type="EMBL" id="CAG6653709.1"/>
    </source>
</evidence>
<protein>
    <submittedName>
        <fullName evidence="3">Uncharacterized protein</fullName>
    </submittedName>
</protein>
<dbReference type="EMBL" id="HBUF01174827">
    <property type="protein sequence ID" value="CAG6653709.1"/>
    <property type="molecule type" value="Transcribed_RNA"/>
</dbReference>
<accession>A0A8D8RLQ8</accession>